<feature type="region of interest" description="Disordered" evidence="1">
    <location>
        <begin position="238"/>
        <end position="259"/>
    </location>
</feature>
<accession>A0A9N8DXJ7</accession>
<organism evidence="2 3">
    <name type="scientific">Seminavis robusta</name>
    <dbReference type="NCBI Taxonomy" id="568900"/>
    <lineage>
        <taxon>Eukaryota</taxon>
        <taxon>Sar</taxon>
        <taxon>Stramenopiles</taxon>
        <taxon>Ochrophyta</taxon>
        <taxon>Bacillariophyta</taxon>
        <taxon>Bacillariophyceae</taxon>
        <taxon>Bacillariophycidae</taxon>
        <taxon>Naviculales</taxon>
        <taxon>Naviculaceae</taxon>
        <taxon>Seminavis</taxon>
    </lineage>
</organism>
<dbReference type="Proteomes" id="UP001153069">
    <property type="component" value="Unassembled WGS sequence"/>
</dbReference>
<comment type="caution">
    <text evidence="2">The sequence shown here is derived from an EMBL/GenBank/DDBJ whole genome shotgun (WGS) entry which is preliminary data.</text>
</comment>
<keyword evidence="3" id="KW-1185">Reference proteome</keyword>
<proteinExistence type="predicted"/>
<evidence type="ECO:0000313" key="2">
    <source>
        <dbReference type="EMBL" id="CAB9507814.1"/>
    </source>
</evidence>
<feature type="compositionally biased region" description="Polar residues" evidence="1">
    <location>
        <begin position="293"/>
        <end position="310"/>
    </location>
</feature>
<dbReference type="EMBL" id="CAICTM010000320">
    <property type="protein sequence ID" value="CAB9507814.1"/>
    <property type="molecule type" value="Genomic_DNA"/>
</dbReference>
<reference evidence="2" key="1">
    <citation type="submission" date="2020-06" db="EMBL/GenBank/DDBJ databases">
        <authorList>
            <consortium name="Plant Systems Biology data submission"/>
        </authorList>
    </citation>
    <scope>NUCLEOTIDE SEQUENCE</scope>
    <source>
        <strain evidence="2">D6</strain>
    </source>
</reference>
<sequence length="385" mass="41592">MVENPSSARVDADPALRHIIEAVLQLQEDDELEELYQELKEQAIRDPKTLARTRSASMARLKIKVGFETKLNSFARWIRKMPKESRPKRPEDFMKLSSNDFDGYESDSESSSSGSSEACTEELPQTEAPNVQPDNEQNFAITEEPLAGRNILVPFANSNDAVVPGPSVGQIAFDDPLLPKGGHAEDSTPEPLTVADVVDNSSVAKERVEIAIPAAAPGNVAMASEDTDDLVLVELTSDQEDKVEPGSEVVEPAPEEVDGAPGLAETEAVMPSTGEQLPPETRLRAESNDHHILSSNVPNSENAVATSNDPSPTPMVKGTNAEDTCPGLAPADDADGVSVATNGGRFLYPYLLRLANKCVERVLPRVRGWAVAAYQTFTSFLTWSK</sequence>
<evidence type="ECO:0000256" key="1">
    <source>
        <dbReference type="SAM" id="MobiDB-lite"/>
    </source>
</evidence>
<evidence type="ECO:0000313" key="3">
    <source>
        <dbReference type="Proteomes" id="UP001153069"/>
    </source>
</evidence>
<name>A0A9N8DXJ7_9STRA</name>
<gene>
    <name evidence="2" type="ORF">SEMRO_321_G116820.1</name>
</gene>
<dbReference type="AlphaFoldDB" id="A0A9N8DXJ7"/>
<feature type="compositionally biased region" description="Basic and acidic residues" evidence="1">
    <location>
        <begin position="82"/>
        <end position="94"/>
    </location>
</feature>
<feature type="region of interest" description="Disordered" evidence="1">
    <location>
        <begin position="82"/>
        <end position="134"/>
    </location>
</feature>
<feature type="compositionally biased region" description="Low complexity" evidence="1">
    <location>
        <begin position="109"/>
        <end position="122"/>
    </location>
</feature>
<feature type="region of interest" description="Disordered" evidence="1">
    <location>
        <begin position="292"/>
        <end position="315"/>
    </location>
</feature>
<protein>
    <submittedName>
        <fullName evidence="2">Uncharacterized protein</fullName>
    </submittedName>
</protein>